<feature type="transmembrane region" description="Helical" evidence="1">
    <location>
        <begin position="191"/>
        <end position="208"/>
    </location>
</feature>
<reference evidence="3" key="1">
    <citation type="submission" date="2016-10" db="EMBL/GenBank/DDBJ databases">
        <authorList>
            <person name="Varghese N."/>
            <person name="Submissions S."/>
        </authorList>
    </citation>
    <scope>NUCLEOTIDE SEQUENCE [LARGE SCALE GENOMIC DNA]</scope>
    <source>
        <strain evidence="3">DSM 26893</strain>
    </source>
</reference>
<organism evidence="2 3">
    <name type="scientific">Palleronia pelagia</name>
    <dbReference type="NCBI Taxonomy" id="387096"/>
    <lineage>
        <taxon>Bacteria</taxon>
        <taxon>Pseudomonadati</taxon>
        <taxon>Pseudomonadota</taxon>
        <taxon>Alphaproteobacteria</taxon>
        <taxon>Rhodobacterales</taxon>
        <taxon>Roseobacteraceae</taxon>
        <taxon>Palleronia</taxon>
    </lineage>
</organism>
<evidence type="ECO:0000313" key="3">
    <source>
        <dbReference type="Proteomes" id="UP000199372"/>
    </source>
</evidence>
<dbReference type="Pfam" id="PF06197">
    <property type="entry name" value="DUF998"/>
    <property type="match status" value="1"/>
</dbReference>
<evidence type="ECO:0000256" key="1">
    <source>
        <dbReference type="SAM" id="Phobius"/>
    </source>
</evidence>
<dbReference type="AlphaFoldDB" id="A0A1H8GYS6"/>
<feature type="transmembrane region" description="Helical" evidence="1">
    <location>
        <begin position="21"/>
        <end position="47"/>
    </location>
</feature>
<dbReference type="InterPro" id="IPR009339">
    <property type="entry name" value="DUF998"/>
</dbReference>
<keyword evidence="3" id="KW-1185">Reference proteome</keyword>
<name>A0A1H8GYS6_9RHOB</name>
<evidence type="ECO:0000313" key="2">
    <source>
        <dbReference type="EMBL" id="SEN48909.1"/>
    </source>
</evidence>
<feature type="transmembrane region" description="Helical" evidence="1">
    <location>
        <begin position="129"/>
        <end position="149"/>
    </location>
</feature>
<feature type="transmembrane region" description="Helical" evidence="1">
    <location>
        <begin position="95"/>
        <end position="117"/>
    </location>
</feature>
<keyword evidence="1" id="KW-1133">Transmembrane helix</keyword>
<dbReference type="RefSeq" id="WP_091845459.1">
    <property type="nucleotide sequence ID" value="NZ_FOCM01000004.1"/>
</dbReference>
<sequence>MSTGTKARHEKHEIVARERPELLVFCGIAGIVGNVMPLVAITAGTLLTQHDFVADTISDLARGERKWIMDVGFYFNAGGLLALAIAAAHAHLGRAGWTLGLFCLSFLALVEVLLGVWDEFGQQTPDMSVHTQLTFFLGPLYLAGPLAMAEGAKGVHRSYKPLFLSAAAVWLVFAVAFKLASNSFDGLLEKIAVAGTLLWLVPLSWLFLARGRETLHRLTGD</sequence>
<feature type="transmembrane region" description="Helical" evidence="1">
    <location>
        <begin position="161"/>
        <end position="179"/>
    </location>
</feature>
<accession>A0A1H8GYS6</accession>
<keyword evidence="1" id="KW-0472">Membrane</keyword>
<dbReference type="OrthoDB" id="7839740at2"/>
<protein>
    <recommendedName>
        <fullName evidence="4">DUF998 domain-containing protein</fullName>
    </recommendedName>
</protein>
<gene>
    <name evidence="2" type="ORF">SAMN04488011_104247</name>
</gene>
<keyword evidence="1" id="KW-0812">Transmembrane</keyword>
<dbReference type="Proteomes" id="UP000199372">
    <property type="component" value="Unassembled WGS sequence"/>
</dbReference>
<evidence type="ECO:0008006" key="4">
    <source>
        <dbReference type="Google" id="ProtNLM"/>
    </source>
</evidence>
<proteinExistence type="predicted"/>
<feature type="transmembrane region" description="Helical" evidence="1">
    <location>
        <begin position="67"/>
        <end position="88"/>
    </location>
</feature>
<dbReference type="EMBL" id="FOCM01000004">
    <property type="protein sequence ID" value="SEN48909.1"/>
    <property type="molecule type" value="Genomic_DNA"/>
</dbReference>